<feature type="region of interest" description="Disordered" evidence="1">
    <location>
        <begin position="1"/>
        <end position="21"/>
    </location>
</feature>
<proteinExistence type="predicted"/>
<gene>
    <name evidence="2" type="ORF">AKO1_012172</name>
</gene>
<dbReference type="Gene3D" id="3.40.50.300">
    <property type="entry name" value="P-loop containing nucleotide triphosphate hydrolases"/>
    <property type="match status" value="1"/>
</dbReference>
<comment type="caution">
    <text evidence="2">The sequence shown here is derived from an EMBL/GenBank/DDBJ whole genome shotgun (WGS) entry which is preliminary data.</text>
</comment>
<sequence length="323" mass="36256">MRNRNDPVDIPTELSEDGSDIDADLGLITNNSSIQAPENISDTPTSTSYTTKQKTKQLNSHECLQNGAKKGAGKSSLLSTFHRTLFQNHGEDPIAGIGSKPTEAFTQKIKGYSLNKSNTIRGHDTRGLETLLKPEIEHVKAIRDGKVVDNSSIKQKERWGLWDYLYSVLSRNPAAILDPDCLRKDTATIQELPHAVIFVIPANQRHVPKELEDFVNLFCEYGYKPLFAVTKIDCHNSQQGDLYAATHLYDTKKEEIMDLFDCEFERVKPIQNYTQWDKREHAIENLALDLLQRAVKAAESYISNYEAQGGTLGAGDNNWCVIS</sequence>
<dbReference type="Proteomes" id="UP001431209">
    <property type="component" value="Unassembled WGS sequence"/>
</dbReference>
<evidence type="ECO:0000313" key="3">
    <source>
        <dbReference type="Proteomes" id="UP001431209"/>
    </source>
</evidence>
<reference evidence="2 3" key="1">
    <citation type="submission" date="2024-03" db="EMBL/GenBank/DDBJ databases">
        <title>The Acrasis kona genome and developmental transcriptomes reveal deep origins of eukaryotic multicellular pathways.</title>
        <authorList>
            <person name="Sheikh S."/>
            <person name="Fu C.-J."/>
            <person name="Brown M.W."/>
            <person name="Baldauf S.L."/>
        </authorList>
    </citation>
    <scope>NUCLEOTIDE SEQUENCE [LARGE SCALE GENOMIC DNA]</scope>
    <source>
        <strain evidence="2 3">ATCC MYA-3509</strain>
    </source>
</reference>
<evidence type="ECO:0000256" key="1">
    <source>
        <dbReference type="SAM" id="MobiDB-lite"/>
    </source>
</evidence>
<keyword evidence="3" id="KW-1185">Reference proteome</keyword>
<feature type="region of interest" description="Disordered" evidence="1">
    <location>
        <begin position="33"/>
        <end position="59"/>
    </location>
</feature>
<dbReference type="EMBL" id="JAOPGA020001316">
    <property type="protein sequence ID" value="KAL0487194.1"/>
    <property type="molecule type" value="Genomic_DNA"/>
</dbReference>
<feature type="compositionally biased region" description="Low complexity" evidence="1">
    <location>
        <begin position="41"/>
        <end position="52"/>
    </location>
</feature>
<accession>A0AAW2ZCY3</accession>
<protein>
    <submittedName>
        <fullName evidence="2">Uncharacterized protein</fullName>
    </submittedName>
</protein>
<dbReference type="SUPFAM" id="SSF52540">
    <property type="entry name" value="P-loop containing nucleoside triphosphate hydrolases"/>
    <property type="match status" value="1"/>
</dbReference>
<dbReference type="AlphaFoldDB" id="A0AAW2ZCY3"/>
<evidence type="ECO:0000313" key="2">
    <source>
        <dbReference type="EMBL" id="KAL0487194.1"/>
    </source>
</evidence>
<dbReference type="InterPro" id="IPR027417">
    <property type="entry name" value="P-loop_NTPase"/>
</dbReference>
<organism evidence="2 3">
    <name type="scientific">Acrasis kona</name>
    <dbReference type="NCBI Taxonomy" id="1008807"/>
    <lineage>
        <taxon>Eukaryota</taxon>
        <taxon>Discoba</taxon>
        <taxon>Heterolobosea</taxon>
        <taxon>Tetramitia</taxon>
        <taxon>Eutetramitia</taxon>
        <taxon>Acrasidae</taxon>
        <taxon>Acrasis</taxon>
    </lineage>
</organism>
<name>A0AAW2ZCY3_9EUKA</name>